<accession>A0A9E7EYM6</accession>
<evidence type="ECO:0000259" key="1">
    <source>
        <dbReference type="Pfam" id="PF00485"/>
    </source>
</evidence>
<evidence type="ECO:0000313" key="2">
    <source>
        <dbReference type="EMBL" id="URD85175.1"/>
    </source>
</evidence>
<gene>
    <name evidence="2" type="ORF">MUK42_15166</name>
</gene>
<keyword evidence="3" id="KW-1185">Reference proteome</keyword>
<dbReference type="Pfam" id="PF00485">
    <property type="entry name" value="PRK"/>
    <property type="match status" value="1"/>
</dbReference>
<organism evidence="2 3">
    <name type="scientific">Musa troglodytarum</name>
    <name type="common">fe'i banana</name>
    <dbReference type="NCBI Taxonomy" id="320322"/>
    <lineage>
        <taxon>Eukaryota</taxon>
        <taxon>Viridiplantae</taxon>
        <taxon>Streptophyta</taxon>
        <taxon>Embryophyta</taxon>
        <taxon>Tracheophyta</taxon>
        <taxon>Spermatophyta</taxon>
        <taxon>Magnoliopsida</taxon>
        <taxon>Liliopsida</taxon>
        <taxon>Zingiberales</taxon>
        <taxon>Musaceae</taxon>
        <taxon>Musa</taxon>
    </lineage>
</organism>
<evidence type="ECO:0000313" key="3">
    <source>
        <dbReference type="Proteomes" id="UP001055439"/>
    </source>
</evidence>
<protein>
    <submittedName>
        <fullName evidence="2">Phosphoribulokinase</fullName>
    </submittedName>
</protein>
<dbReference type="OrthoDB" id="738517at2759"/>
<dbReference type="EMBL" id="CP097504">
    <property type="protein sequence ID" value="URD85175.1"/>
    <property type="molecule type" value="Genomic_DNA"/>
</dbReference>
<feature type="non-terminal residue" evidence="2">
    <location>
        <position position="1"/>
    </location>
</feature>
<name>A0A9E7EYM6_9LILI</name>
<dbReference type="InterPro" id="IPR006083">
    <property type="entry name" value="PRK/URK"/>
</dbReference>
<proteinExistence type="predicted"/>
<dbReference type="GO" id="GO:0005524">
    <property type="term" value="F:ATP binding"/>
    <property type="evidence" value="ECO:0007669"/>
    <property type="project" value="InterPro"/>
</dbReference>
<sequence>LFASSLAFSFKKLGGKKKWQPLQPILSLPFRSSQVKPYLGFHQLQVILISRRGGRTSADISFSAEAKTVVVGLAADSGCGKSTFLRRPTSVFEGAAAPPKGGNPDSNTSIDDTTTVIYLDAIPWIEVEGSRRESWHWTQGPTTSTSCTSK</sequence>
<dbReference type="Proteomes" id="UP001055439">
    <property type="component" value="Chromosome 2"/>
</dbReference>
<dbReference type="GO" id="GO:0016301">
    <property type="term" value="F:kinase activity"/>
    <property type="evidence" value="ECO:0007669"/>
    <property type="project" value="InterPro"/>
</dbReference>
<reference evidence="2" key="1">
    <citation type="submission" date="2022-05" db="EMBL/GenBank/DDBJ databases">
        <title>The Musa troglodytarum L. genome provides insights into the mechanism of non-climacteric behaviour and enrichment of carotenoids.</title>
        <authorList>
            <person name="Wang J."/>
        </authorList>
    </citation>
    <scope>NUCLEOTIDE SEQUENCE</scope>
    <source>
        <tissue evidence="2">Leaf</tissue>
    </source>
</reference>
<dbReference type="AlphaFoldDB" id="A0A9E7EYM6"/>
<feature type="domain" description="Phosphoribulokinase/uridine kinase" evidence="1">
    <location>
        <begin position="70"/>
        <end position="115"/>
    </location>
</feature>